<reference evidence="2" key="1">
    <citation type="journal article" date="2022" name="bioRxiv">
        <title>Sequencing and chromosome-scale assembly of the giantPleurodeles waltlgenome.</title>
        <authorList>
            <person name="Brown T."/>
            <person name="Elewa A."/>
            <person name="Iarovenko S."/>
            <person name="Subramanian E."/>
            <person name="Araus A.J."/>
            <person name="Petzold A."/>
            <person name="Susuki M."/>
            <person name="Suzuki K.-i.T."/>
            <person name="Hayashi T."/>
            <person name="Toyoda A."/>
            <person name="Oliveira C."/>
            <person name="Osipova E."/>
            <person name="Leigh N.D."/>
            <person name="Simon A."/>
            <person name="Yun M.H."/>
        </authorList>
    </citation>
    <scope>NUCLEOTIDE SEQUENCE</scope>
    <source>
        <strain evidence="2">20211129_DDA</strain>
        <tissue evidence="2">Liver</tissue>
    </source>
</reference>
<dbReference type="AlphaFoldDB" id="A0AAV7WQ86"/>
<accession>A0AAV7WQ86</accession>
<organism evidence="2 3">
    <name type="scientific">Pleurodeles waltl</name>
    <name type="common">Iberian ribbed newt</name>
    <dbReference type="NCBI Taxonomy" id="8319"/>
    <lineage>
        <taxon>Eukaryota</taxon>
        <taxon>Metazoa</taxon>
        <taxon>Chordata</taxon>
        <taxon>Craniata</taxon>
        <taxon>Vertebrata</taxon>
        <taxon>Euteleostomi</taxon>
        <taxon>Amphibia</taxon>
        <taxon>Batrachia</taxon>
        <taxon>Caudata</taxon>
        <taxon>Salamandroidea</taxon>
        <taxon>Salamandridae</taxon>
        <taxon>Pleurodelinae</taxon>
        <taxon>Pleurodeles</taxon>
    </lineage>
</organism>
<feature type="compositionally biased region" description="Basic and acidic residues" evidence="1">
    <location>
        <begin position="38"/>
        <end position="64"/>
    </location>
</feature>
<evidence type="ECO:0000313" key="3">
    <source>
        <dbReference type="Proteomes" id="UP001066276"/>
    </source>
</evidence>
<evidence type="ECO:0000256" key="1">
    <source>
        <dbReference type="SAM" id="MobiDB-lite"/>
    </source>
</evidence>
<sequence length="101" mass="11431">MKTPLCGGTERRRNRYRQKPWKMAADPGEPNERAATLQEKRGLSRYGVRDKRNRAGDGRQEVRKGARKGQQKGTARGALGGREHKRGGQETESTGKKRRQT</sequence>
<evidence type="ECO:0000313" key="2">
    <source>
        <dbReference type="EMBL" id="KAJ1216243.1"/>
    </source>
</evidence>
<proteinExistence type="predicted"/>
<feature type="compositionally biased region" description="Basic and acidic residues" evidence="1">
    <location>
        <begin position="86"/>
        <end position="95"/>
    </location>
</feature>
<comment type="caution">
    <text evidence="2">The sequence shown here is derived from an EMBL/GenBank/DDBJ whole genome shotgun (WGS) entry which is preliminary data.</text>
</comment>
<protein>
    <submittedName>
        <fullName evidence="2">Uncharacterized protein</fullName>
    </submittedName>
</protein>
<dbReference type="EMBL" id="JANPWB010000001">
    <property type="protein sequence ID" value="KAJ1216243.1"/>
    <property type="molecule type" value="Genomic_DNA"/>
</dbReference>
<keyword evidence="3" id="KW-1185">Reference proteome</keyword>
<dbReference type="Proteomes" id="UP001066276">
    <property type="component" value="Chromosome 1_1"/>
</dbReference>
<gene>
    <name evidence="2" type="ORF">NDU88_003847</name>
</gene>
<name>A0AAV7WQ86_PLEWA</name>
<feature type="region of interest" description="Disordered" evidence="1">
    <location>
        <begin position="1"/>
        <end position="101"/>
    </location>
</feature>